<dbReference type="Proteomes" id="UP001152320">
    <property type="component" value="Chromosome 5"/>
</dbReference>
<protein>
    <submittedName>
        <fullName evidence="2">Uncharacterized protein</fullName>
    </submittedName>
</protein>
<feature type="region of interest" description="Disordered" evidence="1">
    <location>
        <begin position="78"/>
        <end position="108"/>
    </location>
</feature>
<proteinExistence type="predicted"/>
<feature type="compositionally biased region" description="Polar residues" evidence="1">
    <location>
        <begin position="288"/>
        <end position="303"/>
    </location>
</feature>
<comment type="caution">
    <text evidence="2">The sequence shown here is derived from an EMBL/GenBank/DDBJ whole genome shotgun (WGS) entry which is preliminary data.</text>
</comment>
<dbReference type="EMBL" id="JAIZAY010000005">
    <property type="protein sequence ID" value="KAJ8041304.1"/>
    <property type="molecule type" value="Genomic_DNA"/>
</dbReference>
<evidence type="ECO:0000313" key="2">
    <source>
        <dbReference type="EMBL" id="KAJ8041304.1"/>
    </source>
</evidence>
<gene>
    <name evidence="2" type="ORF">HOLleu_12089</name>
</gene>
<dbReference type="OrthoDB" id="10069372at2759"/>
<evidence type="ECO:0000313" key="3">
    <source>
        <dbReference type="Proteomes" id="UP001152320"/>
    </source>
</evidence>
<keyword evidence="3" id="KW-1185">Reference proteome</keyword>
<evidence type="ECO:0000256" key="1">
    <source>
        <dbReference type="SAM" id="MobiDB-lite"/>
    </source>
</evidence>
<feature type="region of interest" description="Disordered" evidence="1">
    <location>
        <begin position="287"/>
        <end position="310"/>
    </location>
</feature>
<sequence>MAFACHVTFGDTKKVVFFQNYSPTAVLAELEKACGRKVPNNPKLQRYDEKWNDWVDVTIPELANGMKIQILPATNTQSDFDTSSLSSNSQQTHDHDPGSDSTILLEGSSSCTDEDLDSVFDLPSTQFPSYTFTVPKMMMDGTTDSSSGSGDVVPSTSAMQVDISHKQNVREVTENNSSKEGQQTAELPSRLRFETMPSNLTKKLSGGHFPNERERRQIISCVYNEMAGYVMYPTSEQYTKVAASLVKEYPILAQGTLSTTPYHYWKTRLIDKYRNERRHLGKPLKRQINLSTGPCPTKKQPSNGEDDASLKRHHKWLQDEFKKRDRDDEKVSMIMGITFHKRREEIISNPQKLTVWKTSYPFLFNSKELCLEFERITGRKCILKEAVLKYVKVVEHADEAILSSFQQKSRNISESNDLNAKGFMHLYQLHLPLFYNSTDLRCVAILVSLPSFLKERTEHLLVLENDTGTDAVGSKPAGPEPLLIGHGEDFFNLQSLCLKVENEVVCSSSTVVEGFQCLMAAYYAFNITFPNRSKNMLKFLDLLLGLKCKRLPRTVYSFLAKYEDF</sequence>
<dbReference type="AlphaFoldDB" id="A0A9Q1CAV3"/>
<dbReference type="PANTHER" id="PTHR31025:SF9">
    <property type="entry name" value="SI:DKEY-286J15.1"/>
    <property type="match status" value="1"/>
</dbReference>
<accession>A0A9Q1CAV3</accession>
<organism evidence="2 3">
    <name type="scientific">Holothuria leucospilota</name>
    <name type="common">Black long sea cucumber</name>
    <name type="synonym">Mertensiothuria leucospilota</name>
    <dbReference type="NCBI Taxonomy" id="206669"/>
    <lineage>
        <taxon>Eukaryota</taxon>
        <taxon>Metazoa</taxon>
        <taxon>Echinodermata</taxon>
        <taxon>Eleutherozoa</taxon>
        <taxon>Echinozoa</taxon>
        <taxon>Holothuroidea</taxon>
        <taxon>Aspidochirotacea</taxon>
        <taxon>Aspidochirotida</taxon>
        <taxon>Holothuriidae</taxon>
        <taxon>Holothuria</taxon>
    </lineage>
</organism>
<dbReference type="PANTHER" id="PTHR31025">
    <property type="entry name" value="SI:CH211-196P9.1-RELATED"/>
    <property type="match status" value="1"/>
</dbReference>
<feature type="compositionally biased region" description="Low complexity" evidence="1">
    <location>
        <begin position="78"/>
        <end position="91"/>
    </location>
</feature>
<name>A0A9Q1CAV3_HOLLE</name>
<reference evidence="2" key="1">
    <citation type="submission" date="2021-10" db="EMBL/GenBank/DDBJ databases">
        <title>Tropical sea cucumber genome reveals ecological adaptation and Cuvierian tubules defense mechanism.</title>
        <authorList>
            <person name="Chen T."/>
        </authorList>
    </citation>
    <scope>NUCLEOTIDE SEQUENCE</scope>
    <source>
        <strain evidence="2">Nanhai2018</strain>
        <tissue evidence="2">Muscle</tissue>
    </source>
</reference>
<feature type="compositionally biased region" description="Polar residues" evidence="1">
    <location>
        <begin position="99"/>
        <end position="108"/>
    </location>
</feature>